<dbReference type="SUPFAM" id="SSF81648">
    <property type="entry name" value="a domain/subunit of cytochrome bc1 complex (Ubiquinol-cytochrome c reductase)"/>
    <property type="match status" value="1"/>
</dbReference>
<feature type="transmembrane region" description="Helical" evidence="1">
    <location>
        <begin position="6"/>
        <end position="29"/>
    </location>
</feature>
<dbReference type="InterPro" id="IPR036150">
    <property type="entry name" value="Cyt_b/b6_C_sf"/>
</dbReference>
<reference evidence="2" key="1">
    <citation type="journal article" date="2010" name="Nature">
        <title>The sequence and de novo assembly of the giant panda genome.</title>
        <authorList>
            <person name="Li R."/>
            <person name="Fan W."/>
            <person name="Tian G."/>
            <person name="Zhu H."/>
            <person name="He L."/>
            <person name="Cai J."/>
            <person name="Huang Q."/>
            <person name="Cai Q."/>
            <person name="Li B."/>
            <person name="Bai Y."/>
            <person name="Zhang Z."/>
            <person name="Zhang Y."/>
            <person name="Wang W."/>
            <person name="Li J."/>
            <person name="Wei F."/>
            <person name="Li H."/>
            <person name="Jian M."/>
            <person name="Li J."/>
            <person name="Zhang Z."/>
            <person name="Nielsen R."/>
            <person name="Li D."/>
            <person name="Gu W."/>
            <person name="Yang Z."/>
            <person name="Xuan Z."/>
            <person name="Ryder O.A."/>
            <person name="Leung F.C."/>
            <person name="Zhou Y."/>
            <person name="Cao J."/>
            <person name="Sun X."/>
            <person name="Fu Y."/>
            <person name="Fang X."/>
            <person name="Guo X."/>
            <person name="Wang B."/>
            <person name="Hou R."/>
            <person name="Shen F."/>
            <person name="Mu B."/>
            <person name="Ni P."/>
            <person name="Lin R."/>
            <person name="Qian W."/>
            <person name="Wang G."/>
            <person name="Yu C."/>
            <person name="Nie W."/>
            <person name="Wang J."/>
            <person name="Wu Z."/>
            <person name="Liang H."/>
            <person name="Min J."/>
            <person name="Wu Q."/>
            <person name="Cheng S."/>
            <person name="Ruan J."/>
            <person name="Wang M."/>
            <person name="Shi Z."/>
            <person name="Wen M."/>
            <person name="Liu B."/>
            <person name="Ren X."/>
            <person name="Zheng H."/>
            <person name="Dong D."/>
            <person name="Cook K."/>
            <person name="Shan G."/>
            <person name="Zhang H."/>
            <person name="Kosiol C."/>
            <person name="Xie X."/>
            <person name="Lu Z."/>
            <person name="Zheng H."/>
            <person name="Li Y."/>
            <person name="Steiner C.C."/>
            <person name="Lam T.T."/>
            <person name="Lin S."/>
            <person name="Zhang Q."/>
            <person name="Li G."/>
            <person name="Tian J."/>
            <person name="Gong T."/>
            <person name="Liu H."/>
            <person name="Zhang D."/>
            <person name="Fang L."/>
            <person name="Ye C."/>
            <person name="Zhang J."/>
            <person name="Hu W."/>
            <person name="Xu A."/>
            <person name="Ren Y."/>
            <person name="Zhang G."/>
            <person name="Bruford M.W."/>
            <person name="Li Q."/>
            <person name="Ma L."/>
            <person name="Guo Y."/>
            <person name="An N."/>
            <person name="Hu Y."/>
            <person name="Zheng Y."/>
            <person name="Shi Y."/>
            <person name="Li Z."/>
            <person name="Liu Q."/>
            <person name="Chen Y."/>
            <person name="Zhao J."/>
            <person name="Qu N."/>
            <person name="Zhao S."/>
            <person name="Tian F."/>
            <person name="Wang X."/>
            <person name="Wang H."/>
            <person name="Xu L."/>
            <person name="Liu X."/>
            <person name="Vinar T."/>
            <person name="Wang Y."/>
            <person name="Lam T.W."/>
            <person name="Yiu S.M."/>
            <person name="Liu S."/>
            <person name="Zhang H."/>
            <person name="Li D."/>
            <person name="Huang Y."/>
            <person name="Wang X."/>
            <person name="Yang G."/>
            <person name="Jiang Z."/>
            <person name="Wang J."/>
            <person name="Qin N."/>
            <person name="Li L."/>
            <person name="Li J."/>
            <person name="Bolund L."/>
            <person name="Kristiansen K."/>
            <person name="Wong G.K."/>
            <person name="Olson M."/>
            <person name="Zhang X."/>
            <person name="Li S."/>
            <person name="Yang H."/>
            <person name="Wang J."/>
            <person name="Wang J."/>
        </authorList>
    </citation>
    <scope>NUCLEOTIDE SEQUENCE [LARGE SCALE GENOMIC DNA]</scope>
</reference>
<evidence type="ECO:0000313" key="2">
    <source>
        <dbReference type="EMBL" id="EFB14740.1"/>
    </source>
</evidence>
<dbReference type="GO" id="GO:0016020">
    <property type="term" value="C:membrane"/>
    <property type="evidence" value="ECO:0007669"/>
    <property type="project" value="InterPro"/>
</dbReference>
<name>D2HH41_AILME</name>
<feature type="non-terminal residue" evidence="2">
    <location>
        <position position="35"/>
    </location>
</feature>
<gene>
    <name evidence="2" type="ORF">PANDA_010391</name>
</gene>
<keyword evidence="1" id="KW-1133">Transmembrane helix</keyword>
<dbReference type="EMBL" id="GL192829">
    <property type="protein sequence ID" value="EFB14740.1"/>
    <property type="molecule type" value="Genomic_DNA"/>
</dbReference>
<dbReference type="InParanoid" id="D2HH41"/>
<accession>D2HH41</accession>
<evidence type="ECO:0000256" key="1">
    <source>
        <dbReference type="SAM" id="Phobius"/>
    </source>
</evidence>
<keyword evidence="1" id="KW-0812">Transmembrane</keyword>
<evidence type="ECO:0008006" key="3">
    <source>
        <dbReference type="Google" id="ProtNLM"/>
    </source>
</evidence>
<dbReference type="AlphaFoldDB" id="D2HH41"/>
<proteinExistence type="predicted"/>
<organism evidence="2">
    <name type="scientific">Ailuropoda melanoleuca</name>
    <name type="common">Giant panda</name>
    <dbReference type="NCBI Taxonomy" id="9646"/>
    <lineage>
        <taxon>Eukaryota</taxon>
        <taxon>Metazoa</taxon>
        <taxon>Chordata</taxon>
        <taxon>Craniata</taxon>
        <taxon>Vertebrata</taxon>
        <taxon>Euteleostomi</taxon>
        <taxon>Mammalia</taxon>
        <taxon>Eutheria</taxon>
        <taxon>Laurasiatheria</taxon>
        <taxon>Carnivora</taxon>
        <taxon>Caniformia</taxon>
        <taxon>Ursidae</taxon>
        <taxon>Ailuropoda</taxon>
    </lineage>
</organism>
<dbReference type="GO" id="GO:0016491">
    <property type="term" value="F:oxidoreductase activity"/>
    <property type="evidence" value="ECO:0007669"/>
    <property type="project" value="InterPro"/>
</dbReference>
<dbReference type="GO" id="GO:0009055">
    <property type="term" value="F:electron transfer activity"/>
    <property type="evidence" value="ECO:0007669"/>
    <property type="project" value="InterPro"/>
</dbReference>
<keyword evidence="1" id="KW-0472">Membrane</keyword>
<protein>
    <recommendedName>
        <fullName evidence="3">Cytochrome b</fullName>
    </recommendedName>
</protein>
<feature type="non-terminal residue" evidence="2">
    <location>
        <position position="1"/>
    </location>
</feature>
<sequence>EHPFIIIGQLALILYFFIILILIPMTSLIENNLRK</sequence>